<comment type="caution">
    <text evidence="1">The sequence shown here is derived from an EMBL/GenBank/DDBJ whole genome shotgun (WGS) entry which is preliminary data.</text>
</comment>
<keyword evidence="2" id="KW-1185">Reference proteome</keyword>
<proteinExistence type="predicted"/>
<organism evidence="1 2">
    <name type="scientific">Pisum sativum</name>
    <name type="common">Garden pea</name>
    <name type="synonym">Lathyrus oleraceus</name>
    <dbReference type="NCBI Taxonomy" id="3888"/>
    <lineage>
        <taxon>Eukaryota</taxon>
        <taxon>Viridiplantae</taxon>
        <taxon>Streptophyta</taxon>
        <taxon>Embryophyta</taxon>
        <taxon>Tracheophyta</taxon>
        <taxon>Spermatophyta</taxon>
        <taxon>Magnoliopsida</taxon>
        <taxon>eudicotyledons</taxon>
        <taxon>Gunneridae</taxon>
        <taxon>Pentapetalae</taxon>
        <taxon>rosids</taxon>
        <taxon>fabids</taxon>
        <taxon>Fabales</taxon>
        <taxon>Fabaceae</taxon>
        <taxon>Papilionoideae</taxon>
        <taxon>50 kb inversion clade</taxon>
        <taxon>NPAAA clade</taxon>
        <taxon>Hologalegina</taxon>
        <taxon>IRL clade</taxon>
        <taxon>Fabeae</taxon>
        <taxon>Lathyrus</taxon>
    </lineage>
</organism>
<dbReference type="EMBL" id="JAMSHJ010000005">
    <property type="protein sequence ID" value="KAI5410220.1"/>
    <property type="molecule type" value="Genomic_DNA"/>
</dbReference>
<name>A0A9D4WZ52_PEA</name>
<protein>
    <submittedName>
        <fullName evidence="1">Uncharacterized protein</fullName>
    </submittedName>
</protein>
<reference evidence="1 2" key="1">
    <citation type="journal article" date="2022" name="Nat. Genet.">
        <title>Improved pea reference genome and pan-genome highlight genomic features and evolutionary characteristics.</title>
        <authorList>
            <person name="Yang T."/>
            <person name="Liu R."/>
            <person name="Luo Y."/>
            <person name="Hu S."/>
            <person name="Wang D."/>
            <person name="Wang C."/>
            <person name="Pandey M.K."/>
            <person name="Ge S."/>
            <person name="Xu Q."/>
            <person name="Li N."/>
            <person name="Li G."/>
            <person name="Huang Y."/>
            <person name="Saxena R.K."/>
            <person name="Ji Y."/>
            <person name="Li M."/>
            <person name="Yan X."/>
            <person name="He Y."/>
            <person name="Liu Y."/>
            <person name="Wang X."/>
            <person name="Xiang C."/>
            <person name="Varshney R.K."/>
            <person name="Ding H."/>
            <person name="Gao S."/>
            <person name="Zong X."/>
        </authorList>
    </citation>
    <scope>NUCLEOTIDE SEQUENCE [LARGE SCALE GENOMIC DNA]</scope>
    <source>
        <strain evidence="1 2">cv. Zhongwan 6</strain>
    </source>
</reference>
<dbReference type="Proteomes" id="UP001058974">
    <property type="component" value="Chromosome 5"/>
</dbReference>
<evidence type="ECO:0000313" key="1">
    <source>
        <dbReference type="EMBL" id="KAI5410220.1"/>
    </source>
</evidence>
<evidence type="ECO:0000313" key="2">
    <source>
        <dbReference type="Proteomes" id="UP001058974"/>
    </source>
</evidence>
<gene>
    <name evidence="1" type="ORF">KIW84_055636</name>
</gene>
<accession>A0A9D4WZ52</accession>
<dbReference type="AlphaFoldDB" id="A0A9D4WZ52"/>
<dbReference type="Gramene" id="Psat05G0563600-T1">
    <property type="protein sequence ID" value="KAI5410220.1"/>
    <property type="gene ID" value="KIW84_055636"/>
</dbReference>
<sequence>MAGFAAGLNDKLDGLVVINVSRVEQVSNGLEYKHNKKGLGMARMIAELTSSTTSENGLTFEEAMEERLCVYSRVIVHFPATVKEVKMKTFIMFAMPKIQMETCSVKGLRQILPIFVRIGNA</sequence>